<dbReference type="SUPFAM" id="SSF53850">
    <property type="entry name" value="Periplasmic binding protein-like II"/>
    <property type="match status" value="1"/>
</dbReference>
<name>A0A177SR44_PSEPU</name>
<evidence type="ECO:0000256" key="4">
    <source>
        <dbReference type="ARBA" id="ARBA00023163"/>
    </source>
</evidence>
<dbReference type="Pfam" id="PF00126">
    <property type="entry name" value="HTH_1"/>
    <property type="match status" value="1"/>
</dbReference>
<evidence type="ECO:0000256" key="3">
    <source>
        <dbReference type="ARBA" id="ARBA00023125"/>
    </source>
</evidence>
<dbReference type="GO" id="GO:0003700">
    <property type="term" value="F:DNA-binding transcription factor activity"/>
    <property type="evidence" value="ECO:0007669"/>
    <property type="project" value="InterPro"/>
</dbReference>
<dbReference type="InterPro" id="IPR036388">
    <property type="entry name" value="WH-like_DNA-bd_sf"/>
</dbReference>
<dbReference type="PANTHER" id="PTHR30118:SF15">
    <property type="entry name" value="TRANSCRIPTIONAL REGULATORY PROTEIN"/>
    <property type="match status" value="1"/>
</dbReference>
<evidence type="ECO:0000256" key="2">
    <source>
        <dbReference type="ARBA" id="ARBA00023015"/>
    </source>
</evidence>
<dbReference type="Proteomes" id="UP000077752">
    <property type="component" value="Unassembled WGS sequence"/>
</dbReference>
<sequence length="301" mass="33928">MRHLNDVDLNLLRVFQAIMEDRSLTLAAGRLGITQPAVSYALGRLRKLFDDALFVRTPEGMMPTQTAERIALPIGRALTAVRDALNETEPFDPATSDREFRLCMSDIGEQVFLPALCERLQTLAPRIKLASELVPVAMVVERMRMGQLDFAIGNLPTLKTTTRYTSLFHEQYACMTRKRDGLPADRISVEHFLAFSHVSITSTDSSHVAIEDTLASCGLNRHIALRVPHFTVVPQILRRTGWMVTLPEGVARALNHSQDFVIYPLPVEMPGVESTVHWHGAYDADAGNRWFRTFLFETLRR</sequence>
<dbReference type="AlphaFoldDB" id="A0A177SR44"/>
<feature type="domain" description="HTH lysR-type" evidence="5">
    <location>
        <begin position="7"/>
        <end position="64"/>
    </location>
</feature>
<comment type="similarity">
    <text evidence="1">Belongs to the LysR transcriptional regulatory family.</text>
</comment>
<dbReference type="PROSITE" id="PS50931">
    <property type="entry name" value="HTH_LYSR"/>
    <property type="match status" value="1"/>
</dbReference>
<dbReference type="EMBL" id="LUCV01000011">
    <property type="protein sequence ID" value="OAI93433.1"/>
    <property type="molecule type" value="Genomic_DNA"/>
</dbReference>
<dbReference type="SUPFAM" id="SSF46785">
    <property type="entry name" value="Winged helix' DNA-binding domain"/>
    <property type="match status" value="1"/>
</dbReference>
<comment type="caution">
    <text evidence="6">The sequence shown here is derived from an EMBL/GenBank/DDBJ whole genome shotgun (WGS) entry which is preliminary data.</text>
</comment>
<organism evidence="6 7">
    <name type="scientific">Pseudomonas putida</name>
    <name type="common">Arthrobacter siderocapsulatus</name>
    <dbReference type="NCBI Taxonomy" id="303"/>
    <lineage>
        <taxon>Bacteria</taxon>
        <taxon>Pseudomonadati</taxon>
        <taxon>Pseudomonadota</taxon>
        <taxon>Gammaproteobacteria</taxon>
        <taxon>Pseudomonadales</taxon>
        <taxon>Pseudomonadaceae</taxon>
        <taxon>Pseudomonas</taxon>
    </lineage>
</organism>
<dbReference type="Pfam" id="PF03466">
    <property type="entry name" value="LysR_substrate"/>
    <property type="match status" value="1"/>
</dbReference>
<reference evidence="6 7" key="1">
    <citation type="submission" date="2016-03" db="EMBL/GenBank/DDBJ databases">
        <title>Draft Genome Assembly of Pseudomonas putida strain CBF10-2.</title>
        <authorList>
            <person name="Iyer R.S."/>
            <person name="Damania A."/>
        </authorList>
    </citation>
    <scope>NUCLEOTIDE SEQUENCE [LARGE SCALE GENOMIC DNA]</scope>
    <source>
        <strain evidence="6 7">CBF10-2</strain>
    </source>
</reference>
<evidence type="ECO:0000313" key="7">
    <source>
        <dbReference type="Proteomes" id="UP000077752"/>
    </source>
</evidence>
<dbReference type="Gene3D" id="3.40.190.10">
    <property type="entry name" value="Periplasmic binding protein-like II"/>
    <property type="match status" value="2"/>
</dbReference>
<dbReference type="CDD" id="cd08459">
    <property type="entry name" value="PBP2_DntR_NahR_LinR_like"/>
    <property type="match status" value="1"/>
</dbReference>
<proteinExistence type="inferred from homology"/>
<evidence type="ECO:0000259" key="5">
    <source>
        <dbReference type="PROSITE" id="PS50931"/>
    </source>
</evidence>
<dbReference type="PANTHER" id="PTHR30118">
    <property type="entry name" value="HTH-TYPE TRANSCRIPTIONAL REGULATOR LEUO-RELATED"/>
    <property type="match status" value="1"/>
</dbReference>
<dbReference type="InterPro" id="IPR000847">
    <property type="entry name" value="LysR_HTH_N"/>
</dbReference>
<dbReference type="Gene3D" id="1.10.10.10">
    <property type="entry name" value="Winged helix-like DNA-binding domain superfamily/Winged helix DNA-binding domain"/>
    <property type="match status" value="1"/>
</dbReference>
<dbReference type="InterPro" id="IPR036390">
    <property type="entry name" value="WH_DNA-bd_sf"/>
</dbReference>
<dbReference type="RefSeq" id="WP_064302281.1">
    <property type="nucleotide sequence ID" value="NZ_LUCV01000011.1"/>
</dbReference>
<protein>
    <submittedName>
        <fullName evidence="6">LysR family transcriptional regulator</fullName>
    </submittedName>
</protein>
<evidence type="ECO:0000256" key="1">
    <source>
        <dbReference type="ARBA" id="ARBA00009437"/>
    </source>
</evidence>
<keyword evidence="4" id="KW-0804">Transcription</keyword>
<dbReference type="InterPro" id="IPR005119">
    <property type="entry name" value="LysR_subst-bd"/>
</dbReference>
<keyword evidence="2" id="KW-0805">Transcription regulation</keyword>
<dbReference type="GO" id="GO:0003677">
    <property type="term" value="F:DNA binding"/>
    <property type="evidence" value="ECO:0007669"/>
    <property type="project" value="UniProtKB-KW"/>
</dbReference>
<dbReference type="PRINTS" id="PR00039">
    <property type="entry name" value="HTHLYSR"/>
</dbReference>
<keyword evidence="3" id="KW-0238">DNA-binding</keyword>
<accession>A0A177SR44</accession>
<gene>
    <name evidence="6" type="ORF">AYO28_13610</name>
</gene>
<evidence type="ECO:0000313" key="6">
    <source>
        <dbReference type="EMBL" id="OAI93433.1"/>
    </source>
</evidence>
<dbReference type="InterPro" id="IPR050389">
    <property type="entry name" value="LysR-type_TF"/>
</dbReference>